<comment type="similarity">
    <text evidence="9">Belongs to the GTP-binding elongation factor family. LepA subfamily.</text>
</comment>
<dbReference type="STRING" id="914237.A0A1E1L7N8"/>
<comment type="subcellular location">
    <subcellularLocation>
        <location evidence="9">Mitochondrion inner membrane</location>
        <topology evidence="9">Peripheral membrane protein</topology>
        <orientation evidence="9">Matrix side</orientation>
    </subcellularLocation>
</comment>
<dbReference type="AlphaFoldDB" id="A0A1E1L7N8"/>
<dbReference type="CDD" id="cd03709">
    <property type="entry name" value="lepA_C"/>
    <property type="match status" value="1"/>
</dbReference>
<reference evidence="12" key="1">
    <citation type="submission" date="2016-03" db="EMBL/GenBank/DDBJ databases">
        <authorList>
            <person name="Ploux O."/>
        </authorList>
    </citation>
    <scope>NUCLEOTIDE SEQUENCE [LARGE SCALE GENOMIC DNA]</scope>
    <source>
        <strain evidence="12">UK7</strain>
    </source>
</reference>
<evidence type="ECO:0000256" key="8">
    <source>
        <dbReference type="ARBA" id="ARBA00023136"/>
    </source>
</evidence>
<dbReference type="HAMAP" id="MF_00071">
    <property type="entry name" value="LepA"/>
    <property type="match status" value="1"/>
</dbReference>
<dbReference type="FunFam" id="3.30.70.870:FF:000004">
    <property type="entry name" value="Translation factor GUF1, mitochondrial"/>
    <property type="match status" value="1"/>
</dbReference>
<keyword evidence="6 9" id="KW-0496">Mitochondrion</keyword>
<dbReference type="FunFam" id="3.30.70.2570:FF:000001">
    <property type="entry name" value="Translation factor GUF1, mitochondrial"/>
    <property type="match status" value="1"/>
</dbReference>
<dbReference type="InterPro" id="IPR038363">
    <property type="entry name" value="LepA_C_sf"/>
</dbReference>
<dbReference type="Pfam" id="PF00679">
    <property type="entry name" value="EFG_C"/>
    <property type="match status" value="1"/>
</dbReference>
<dbReference type="Pfam" id="PF06421">
    <property type="entry name" value="LepA_C"/>
    <property type="match status" value="1"/>
</dbReference>
<dbReference type="GO" id="GO:0005743">
    <property type="term" value="C:mitochondrial inner membrane"/>
    <property type="evidence" value="ECO:0007669"/>
    <property type="project" value="UniProtKB-SubCell"/>
</dbReference>
<keyword evidence="8 9" id="KW-0472">Membrane</keyword>
<name>A0A1E1L7N8_9HELO</name>
<dbReference type="CDD" id="cd01890">
    <property type="entry name" value="LepA"/>
    <property type="match status" value="1"/>
</dbReference>
<evidence type="ECO:0000256" key="9">
    <source>
        <dbReference type="HAMAP-Rule" id="MF_03137"/>
    </source>
</evidence>
<feature type="binding site" evidence="9">
    <location>
        <begin position="134"/>
        <end position="138"/>
    </location>
    <ligand>
        <name>GTP</name>
        <dbReference type="ChEBI" id="CHEBI:37565"/>
    </ligand>
</feature>
<dbReference type="CDD" id="cd03699">
    <property type="entry name" value="EF4_II"/>
    <property type="match status" value="1"/>
</dbReference>
<dbReference type="InterPro" id="IPR013842">
    <property type="entry name" value="LepA_CTD"/>
</dbReference>
<evidence type="ECO:0000256" key="7">
    <source>
        <dbReference type="ARBA" id="ARBA00023134"/>
    </source>
</evidence>
<dbReference type="GO" id="GO:0097177">
    <property type="term" value="F:mitochondrial ribosome binding"/>
    <property type="evidence" value="ECO:0007669"/>
    <property type="project" value="TreeGrafter"/>
</dbReference>
<evidence type="ECO:0000256" key="1">
    <source>
        <dbReference type="ARBA" id="ARBA00005454"/>
    </source>
</evidence>
<comment type="caution">
    <text evidence="11">The sequence shown here is derived from an EMBL/GenBank/DDBJ whole genome shotgun (WGS) entry which is preliminary data.</text>
</comment>
<dbReference type="InterPro" id="IPR031157">
    <property type="entry name" value="G_TR_CS"/>
</dbReference>
<dbReference type="EMBL" id="FJUW01000039">
    <property type="protein sequence ID" value="CZT06506.1"/>
    <property type="molecule type" value="Genomic_DNA"/>
</dbReference>
<dbReference type="PRINTS" id="PR00315">
    <property type="entry name" value="ELONGATNFCT"/>
</dbReference>
<dbReference type="InterPro" id="IPR035647">
    <property type="entry name" value="EFG_III/V"/>
</dbReference>
<dbReference type="InParanoid" id="A0A1E1L7N8"/>
<evidence type="ECO:0000256" key="4">
    <source>
        <dbReference type="ARBA" id="ARBA00022801"/>
    </source>
</evidence>
<dbReference type="InterPro" id="IPR000640">
    <property type="entry name" value="EFG_V-like"/>
</dbReference>
<dbReference type="InterPro" id="IPR027417">
    <property type="entry name" value="P-loop_NTPase"/>
</dbReference>
<dbReference type="PANTHER" id="PTHR43512:SF7">
    <property type="entry name" value="TRANSLATION FACTOR GUF1, MITOCHONDRIAL"/>
    <property type="match status" value="1"/>
</dbReference>
<evidence type="ECO:0000313" key="11">
    <source>
        <dbReference type="EMBL" id="CZT06506.1"/>
    </source>
</evidence>
<dbReference type="InterPro" id="IPR005225">
    <property type="entry name" value="Small_GTP-bd"/>
</dbReference>
<feature type="binding site" evidence="9">
    <location>
        <begin position="188"/>
        <end position="191"/>
    </location>
    <ligand>
        <name>GTP</name>
        <dbReference type="ChEBI" id="CHEBI:37565"/>
    </ligand>
</feature>
<dbReference type="Gene3D" id="3.30.70.2570">
    <property type="entry name" value="Elongation factor 4, C-terminal domain"/>
    <property type="match status" value="1"/>
</dbReference>
<evidence type="ECO:0000256" key="6">
    <source>
        <dbReference type="ARBA" id="ARBA00023128"/>
    </source>
</evidence>
<accession>A0A1E1L7N8</accession>
<dbReference type="Pfam" id="PF00009">
    <property type="entry name" value="GTP_EFTU"/>
    <property type="match status" value="1"/>
</dbReference>
<dbReference type="FunFam" id="2.40.30.10:FF:000015">
    <property type="entry name" value="Translation factor GUF1, mitochondrial"/>
    <property type="match status" value="1"/>
</dbReference>
<comment type="function">
    <text evidence="9">Promotes mitochondrial protein synthesis. May act as a fidelity factor of the translation reaction, by catalyzing a one-codon backward translocation of tRNAs on improperly translocated ribosomes. Binds to mitochondrial ribosomes in a GTP-dependent manner.</text>
</comment>
<dbReference type="PROSITE" id="PS51722">
    <property type="entry name" value="G_TR_2"/>
    <property type="match status" value="1"/>
</dbReference>
<keyword evidence="2 9" id="KW-0547">Nucleotide-binding</keyword>
<dbReference type="Gene3D" id="3.30.70.240">
    <property type="match status" value="1"/>
</dbReference>
<evidence type="ECO:0000259" key="10">
    <source>
        <dbReference type="PROSITE" id="PS51722"/>
    </source>
</evidence>
<dbReference type="FunFam" id="3.30.70.240:FF:000007">
    <property type="entry name" value="Translation factor GUF1, mitochondrial"/>
    <property type="match status" value="1"/>
</dbReference>
<comment type="catalytic activity">
    <reaction evidence="9">
        <text>GTP + H2O = GDP + phosphate + H(+)</text>
        <dbReference type="Rhea" id="RHEA:19669"/>
        <dbReference type="ChEBI" id="CHEBI:15377"/>
        <dbReference type="ChEBI" id="CHEBI:15378"/>
        <dbReference type="ChEBI" id="CHEBI:37565"/>
        <dbReference type="ChEBI" id="CHEBI:43474"/>
        <dbReference type="ChEBI" id="CHEBI:58189"/>
        <dbReference type="EC" id="3.6.5.n1"/>
    </reaction>
</comment>
<dbReference type="GO" id="GO:0005759">
    <property type="term" value="C:mitochondrial matrix"/>
    <property type="evidence" value="ECO:0007669"/>
    <property type="project" value="UniProtKB-UniRule"/>
</dbReference>
<evidence type="ECO:0000256" key="5">
    <source>
        <dbReference type="ARBA" id="ARBA00022917"/>
    </source>
</evidence>
<feature type="domain" description="Tr-type G" evidence="10">
    <location>
        <begin position="61"/>
        <end position="241"/>
    </location>
</feature>
<sequence length="659" mass="73472">MQRCPLQLLRLPSSLRIHYASQFLKQATPAQRSFSTSIARCAQHSKPISDLERRIQAIPISRFRNFCIVAHVDHGKSTLSDRLLELTGTIEPGGNKQILDKLDVERERGITVKAQTCSMLYNHEGEDYLLHLVDTPGHVDFRAEVSRSYASCGGALLLVDASQGVQAQTVANFYLAFSQGLILVPVINKVDLPSADAPRALEQMETAFELKPENAVLVSAKTGLNVGAILPNVIRQVPCPVGDHKKPLRLLLVDSWYDNYKGVILLVRIFDGQIKAGDQVVSFATGLKYFVGEVGIMYPDQTPQNVIRAGQVGYIYFNPGMKKSQEALSGDTYTTVGSEHLVEPYPGFEEPKSMVFVSAFPVDQSDHGHLEDSINQIVLNDRSVTLQKEASEALGAGWRLGFLGTLHCSVFEDRLRQEHGASIIITPPTVPFKVIWANGTEEIIQSPSNFPDTDSQRDKIAELHEPYVSATITLPEEYLGKVIELCEANRGVQKELNFFTATQVILKYDLPLSQLVDDFFGKLKGGTKGYASLDYEDAGFRRSTIVKMQLLVNKEPVDAVARVVHSSQVDRLGRLWVKKFKEHVDRQMFEVIIQATSGKRIVARETIKPFRKDVLAKLHAADIGRKRKLLDKQKEGRKKLKAVGNITIDHKAFQKFLSK</sequence>
<dbReference type="FunCoup" id="A0A1E1L7N8">
    <property type="interactions" value="716"/>
</dbReference>
<dbReference type="GO" id="GO:0005525">
    <property type="term" value="F:GTP binding"/>
    <property type="evidence" value="ECO:0007669"/>
    <property type="project" value="UniProtKB-UniRule"/>
</dbReference>
<dbReference type="Gene3D" id="3.30.70.870">
    <property type="entry name" value="Elongation Factor G (Translational Gtpase), domain 3"/>
    <property type="match status" value="1"/>
</dbReference>
<keyword evidence="7 9" id="KW-0342">GTP-binding</keyword>
<keyword evidence="5 9" id="KW-0648">Protein biosynthesis</keyword>
<dbReference type="GO" id="GO:0003924">
    <property type="term" value="F:GTPase activity"/>
    <property type="evidence" value="ECO:0007669"/>
    <property type="project" value="UniProtKB-UniRule"/>
</dbReference>
<keyword evidence="4 9" id="KW-0378">Hydrolase</keyword>
<dbReference type="GO" id="GO:0045727">
    <property type="term" value="P:positive regulation of translation"/>
    <property type="evidence" value="ECO:0007669"/>
    <property type="project" value="UniProtKB-UniRule"/>
</dbReference>
<keyword evidence="12" id="KW-1185">Reference proteome</keyword>
<dbReference type="NCBIfam" id="TIGR00231">
    <property type="entry name" value="small_GTP"/>
    <property type="match status" value="1"/>
</dbReference>
<organism evidence="11 12">
    <name type="scientific">Rhynchosporium graminicola</name>
    <dbReference type="NCBI Taxonomy" id="2792576"/>
    <lineage>
        <taxon>Eukaryota</taxon>
        <taxon>Fungi</taxon>
        <taxon>Dikarya</taxon>
        <taxon>Ascomycota</taxon>
        <taxon>Pezizomycotina</taxon>
        <taxon>Leotiomycetes</taxon>
        <taxon>Helotiales</taxon>
        <taxon>Ploettnerulaceae</taxon>
        <taxon>Rhynchosporium</taxon>
    </lineage>
</organism>
<proteinExistence type="inferred from homology"/>
<dbReference type="Gene3D" id="3.40.50.300">
    <property type="entry name" value="P-loop containing nucleotide triphosphate hydrolases"/>
    <property type="match status" value="1"/>
</dbReference>
<dbReference type="SUPFAM" id="SSF54980">
    <property type="entry name" value="EF-G C-terminal domain-like"/>
    <property type="match status" value="2"/>
</dbReference>
<feature type="binding site" evidence="9">
    <location>
        <begin position="70"/>
        <end position="77"/>
    </location>
    <ligand>
        <name>GTP</name>
        <dbReference type="ChEBI" id="CHEBI:37565"/>
    </ligand>
</feature>
<dbReference type="InterPro" id="IPR006297">
    <property type="entry name" value="EF-4"/>
</dbReference>
<dbReference type="InterPro" id="IPR000795">
    <property type="entry name" value="T_Tr_GTP-bd_dom"/>
</dbReference>
<dbReference type="SUPFAM" id="SSF52540">
    <property type="entry name" value="P-loop containing nucleoside triphosphate hydrolases"/>
    <property type="match status" value="1"/>
</dbReference>
<dbReference type="PROSITE" id="PS00301">
    <property type="entry name" value="G_TR_1"/>
    <property type="match status" value="1"/>
</dbReference>
<dbReference type="Proteomes" id="UP000178129">
    <property type="component" value="Unassembled WGS sequence"/>
</dbReference>
<protein>
    <submittedName>
        <fullName evidence="11">Probable GTP-binding protein lepA</fullName>
    </submittedName>
</protein>
<dbReference type="FunFam" id="3.40.50.300:FF:000078">
    <property type="entry name" value="Elongation factor 4"/>
    <property type="match status" value="1"/>
</dbReference>
<dbReference type="GO" id="GO:0006412">
    <property type="term" value="P:translation"/>
    <property type="evidence" value="ECO:0007669"/>
    <property type="project" value="UniProtKB-KW"/>
</dbReference>
<evidence type="ECO:0000313" key="12">
    <source>
        <dbReference type="Proteomes" id="UP000178129"/>
    </source>
</evidence>
<evidence type="ECO:0000256" key="3">
    <source>
        <dbReference type="ARBA" id="ARBA00022792"/>
    </source>
</evidence>
<keyword evidence="3 9" id="KW-0999">Mitochondrion inner membrane</keyword>
<dbReference type="Gene3D" id="2.40.30.10">
    <property type="entry name" value="Translation factors"/>
    <property type="match status" value="1"/>
</dbReference>
<gene>
    <name evidence="11" type="ORF">RCO7_04297</name>
</gene>
<dbReference type="PANTHER" id="PTHR43512">
    <property type="entry name" value="TRANSLATION FACTOR GUF1-RELATED"/>
    <property type="match status" value="1"/>
</dbReference>
<dbReference type="InterPro" id="IPR035654">
    <property type="entry name" value="LepA_IV"/>
</dbReference>
<comment type="similarity">
    <text evidence="1">Belongs to the TRAFAC class translation factor GTPase superfamily. Classic translation factor GTPase family. LepA subfamily.</text>
</comment>
<evidence type="ECO:0000256" key="2">
    <source>
        <dbReference type="ARBA" id="ARBA00022741"/>
    </source>
</evidence>
<dbReference type="NCBIfam" id="TIGR01393">
    <property type="entry name" value="lepA"/>
    <property type="match status" value="1"/>
</dbReference>